<evidence type="ECO:0000313" key="2">
    <source>
        <dbReference type="EMBL" id="KAJ8321793.1"/>
    </source>
</evidence>
<proteinExistence type="predicted"/>
<evidence type="ECO:0000313" key="3">
    <source>
        <dbReference type="Proteomes" id="UP001217089"/>
    </source>
</evidence>
<reference evidence="2 3" key="1">
    <citation type="submission" date="2022-12" db="EMBL/GenBank/DDBJ databases">
        <title>Chromosome-level genome of Tegillarca granosa.</title>
        <authorList>
            <person name="Kim J."/>
        </authorList>
    </citation>
    <scope>NUCLEOTIDE SEQUENCE [LARGE SCALE GENOMIC DNA]</scope>
    <source>
        <strain evidence="2">Teg-2019</strain>
        <tissue evidence="2">Adductor muscle</tissue>
    </source>
</reference>
<feature type="compositionally biased region" description="Low complexity" evidence="1">
    <location>
        <begin position="699"/>
        <end position="712"/>
    </location>
</feature>
<feature type="region of interest" description="Disordered" evidence="1">
    <location>
        <begin position="1"/>
        <end position="23"/>
    </location>
</feature>
<feature type="compositionally biased region" description="Basic and acidic residues" evidence="1">
    <location>
        <begin position="242"/>
        <end position="255"/>
    </location>
</feature>
<feature type="compositionally biased region" description="Basic and acidic residues" evidence="1">
    <location>
        <begin position="452"/>
        <end position="471"/>
    </location>
</feature>
<feature type="compositionally biased region" description="Low complexity" evidence="1">
    <location>
        <begin position="257"/>
        <end position="269"/>
    </location>
</feature>
<gene>
    <name evidence="2" type="ORF">KUTeg_000264</name>
</gene>
<evidence type="ECO:0000256" key="1">
    <source>
        <dbReference type="SAM" id="MobiDB-lite"/>
    </source>
</evidence>
<feature type="compositionally biased region" description="Polar residues" evidence="1">
    <location>
        <begin position="118"/>
        <end position="132"/>
    </location>
</feature>
<feature type="compositionally biased region" description="Low complexity" evidence="1">
    <location>
        <begin position="598"/>
        <end position="615"/>
    </location>
</feature>
<feature type="region of interest" description="Disordered" evidence="1">
    <location>
        <begin position="105"/>
        <end position="132"/>
    </location>
</feature>
<keyword evidence="3" id="KW-1185">Reference proteome</keyword>
<feature type="compositionally biased region" description="Low complexity" evidence="1">
    <location>
        <begin position="313"/>
        <end position="328"/>
    </location>
</feature>
<feature type="region of interest" description="Disordered" evidence="1">
    <location>
        <begin position="385"/>
        <end position="482"/>
    </location>
</feature>
<organism evidence="2 3">
    <name type="scientific">Tegillarca granosa</name>
    <name type="common">Malaysian cockle</name>
    <name type="synonym">Anadara granosa</name>
    <dbReference type="NCBI Taxonomy" id="220873"/>
    <lineage>
        <taxon>Eukaryota</taxon>
        <taxon>Metazoa</taxon>
        <taxon>Spiralia</taxon>
        <taxon>Lophotrochozoa</taxon>
        <taxon>Mollusca</taxon>
        <taxon>Bivalvia</taxon>
        <taxon>Autobranchia</taxon>
        <taxon>Pteriomorphia</taxon>
        <taxon>Arcoida</taxon>
        <taxon>Arcoidea</taxon>
        <taxon>Arcidae</taxon>
        <taxon>Tegillarca</taxon>
    </lineage>
</organism>
<feature type="compositionally biased region" description="Basic and acidic residues" evidence="1">
    <location>
        <begin position="496"/>
        <end position="508"/>
    </location>
</feature>
<feature type="compositionally biased region" description="Basic and acidic residues" evidence="1">
    <location>
        <begin position="938"/>
        <end position="951"/>
    </location>
</feature>
<feature type="compositionally biased region" description="Basic and acidic residues" evidence="1">
    <location>
        <begin position="616"/>
        <end position="636"/>
    </location>
</feature>
<feature type="region of interest" description="Disordered" evidence="1">
    <location>
        <begin position="496"/>
        <end position="821"/>
    </location>
</feature>
<accession>A0ABQ9G1E4</accession>
<feature type="compositionally biased region" description="Basic and acidic residues" evidence="1">
    <location>
        <begin position="287"/>
        <end position="296"/>
    </location>
</feature>
<feature type="compositionally biased region" description="Basic and acidic residues" evidence="1">
    <location>
        <begin position="643"/>
        <end position="655"/>
    </location>
</feature>
<feature type="compositionally biased region" description="Low complexity" evidence="1">
    <location>
        <begin position="387"/>
        <end position="406"/>
    </location>
</feature>
<sequence length="993" mass="109260">MGPGVAHTPSNPISIRPVKEPGYMDMAPSSQPLPTVKEGGSKYSIIKLLSKKGGEAYLPMTPTGMSPVSATELKPAKVISYLSDDSMSGDIPPKRAYSVGSRPVSKTITHRHHHHNTETASKQNVSDNGRSSSAPHLIVQKIKRENQLLKNPLMQNPYMPMDGSHGYTNNYSPMSNYLNSDTDSFMEMDFYRPRTSSESFGSRPRSSSFNKVFAQGHRPRSSSYGQSSRGGKMGSFESVRTTSKDLLHRISHESVGRFSTPSSRTSSMESLRRIDNQSRCSNQSDYVEMHLDKKDNNSGYIDMTLPGGHSKSRSGASRSSSNQSLSSSPAVPGFTSPVSIDKHLSSSPDIKIVKASGHIVQKPTGFHPHSAADFTPSQSLFSPFNYTSSSGSRSPSVTGRSSAGSGRESEEESYVPFEPVVPSSKSSKISEKKESGKHKDKNKYSGSRRSSGSKEKSPKLVEKITKQKSAEEAESSYLEYEPADISSIMSKTIEYPPKHVDHSHDNKATEVVPSKSLGTVFGKAESSSNKNSDTKEKAPVDSLPDTGYMDYEPPKKEKVSLTNESTNERKASSEKTSLAKELTNERRFSNEGLTRNASSSKSVGSLRRSSSSNKSLEVDKPLPPDLERKESYKYMEFDPSTHQVKEDEEKSEVKSPTRVRSYIASNTSMESELSSTSKNFPTKPLPKFSTDEEDDLADKNTSSNKTSTSKDSCAFTNTKDSDKFTKNKNEQSNIDNGAKQKTKNRGHSGESVSTQGKVERNSSGVQHKTKNSNQSDSKQQKKKGKRNNYENVKVEKEEITMKMPMKPTFHLPSPEEDLEDDGYVGLDFTKEASERIDSNVKTAEPQVNKLGFVQVKKNIRKSDNPPPPFKLKALPVVDFTLKENKTITGAEGIINIDSKAGRKPLAPTKSRGNPSVVTAPAIRKRSVSSLDEMVLEDSAGRTETEAHRQESTKFPSKLIMPGPELHKQNSMPCMTLPVEQLPPKLQSANFCCH</sequence>
<dbReference type="EMBL" id="JARBDR010000018">
    <property type="protein sequence ID" value="KAJ8321793.1"/>
    <property type="molecule type" value="Genomic_DNA"/>
</dbReference>
<dbReference type="Proteomes" id="UP001217089">
    <property type="component" value="Unassembled WGS sequence"/>
</dbReference>
<comment type="caution">
    <text evidence="2">The sequence shown here is derived from an EMBL/GenBank/DDBJ whole genome shotgun (WGS) entry which is preliminary data.</text>
</comment>
<feature type="region of interest" description="Disordered" evidence="1">
    <location>
        <begin position="938"/>
        <end position="959"/>
    </location>
</feature>
<name>A0ABQ9G1E4_TEGGR</name>
<feature type="compositionally biased region" description="Basic and acidic residues" evidence="1">
    <location>
        <begin position="719"/>
        <end position="729"/>
    </location>
</feature>
<feature type="region of interest" description="Disordered" evidence="1">
    <location>
        <begin position="195"/>
        <end position="342"/>
    </location>
</feature>
<feature type="compositionally biased region" description="Low complexity" evidence="1">
    <location>
        <begin position="221"/>
        <end position="230"/>
    </location>
</feature>
<feature type="compositionally biased region" description="Polar residues" evidence="1">
    <location>
        <begin position="750"/>
        <end position="766"/>
    </location>
</feature>
<feature type="compositionally biased region" description="Low complexity" evidence="1">
    <location>
        <begin position="196"/>
        <end position="209"/>
    </location>
</feature>
<feature type="compositionally biased region" description="Polar residues" evidence="1">
    <location>
        <begin position="663"/>
        <end position="680"/>
    </location>
</feature>
<protein>
    <submittedName>
        <fullName evidence="2">Uncharacterized protein</fullName>
    </submittedName>
</protein>